<dbReference type="Gene3D" id="1.10.357.10">
    <property type="entry name" value="Tetracycline Repressor, domain 2"/>
    <property type="match status" value="1"/>
</dbReference>
<reference evidence="1" key="2">
    <citation type="submission" date="2020-09" db="EMBL/GenBank/DDBJ databases">
        <authorList>
            <person name="Sun Q."/>
            <person name="Ohkuma M."/>
        </authorList>
    </citation>
    <scope>NUCLEOTIDE SEQUENCE</scope>
    <source>
        <strain evidence="1">JCM 4122</strain>
    </source>
</reference>
<protein>
    <recommendedName>
        <fullName evidence="3">TetR family transcriptional regulator</fullName>
    </recommendedName>
</protein>
<evidence type="ECO:0000313" key="2">
    <source>
        <dbReference type="Proteomes" id="UP000632849"/>
    </source>
</evidence>
<proteinExistence type="predicted"/>
<dbReference type="SUPFAM" id="SSF48498">
    <property type="entry name" value="Tetracyclin repressor-like, C-terminal domain"/>
    <property type="match status" value="1"/>
</dbReference>
<name>A0A919BLB8_STRFL</name>
<keyword evidence="2" id="KW-1185">Reference proteome</keyword>
<dbReference type="InterPro" id="IPR036271">
    <property type="entry name" value="Tet_transcr_reg_TetR-rel_C_sf"/>
</dbReference>
<comment type="caution">
    <text evidence="1">The sequence shown here is derived from an EMBL/GenBank/DDBJ whole genome shotgun (WGS) entry which is preliminary data.</text>
</comment>
<sequence length="50" mass="5531">MLDRARERDEEAPGAPAVLDHVLAPMYIRVLFGLVPLAPDHIDGLVDRLP</sequence>
<evidence type="ECO:0000313" key="1">
    <source>
        <dbReference type="EMBL" id="GHF94987.1"/>
    </source>
</evidence>
<dbReference type="Proteomes" id="UP000632849">
    <property type="component" value="Unassembled WGS sequence"/>
</dbReference>
<reference evidence="1" key="1">
    <citation type="journal article" date="2014" name="Int. J. Syst. Evol. Microbiol.">
        <title>Complete genome sequence of Corynebacterium casei LMG S-19264T (=DSM 44701T), isolated from a smear-ripened cheese.</title>
        <authorList>
            <consortium name="US DOE Joint Genome Institute (JGI-PGF)"/>
            <person name="Walter F."/>
            <person name="Albersmeier A."/>
            <person name="Kalinowski J."/>
            <person name="Ruckert C."/>
        </authorList>
    </citation>
    <scope>NUCLEOTIDE SEQUENCE</scope>
    <source>
        <strain evidence="1">JCM 4122</strain>
    </source>
</reference>
<organism evidence="1 2">
    <name type="scientific">Streptomyces filamentosus</name>
    <name type="common">Streptomyces roseosporus</name>
    <dbReference type="NCBI Taxonomy" id="67294"/>
    <lineage>
        <taxon>Bacteria</taxon>
        <taxon>Bacillati</taxon>
        <taxon>Actinomycetota</taxon>
        <taxon>Actinomycetes</taxon>
        <taxon>Kitasatosporales</taxon>
        <taxon>Streptomycetaceae</taxon>
        <taxon>Streptomyces</taxon>
    </lineage>
</organism>
<gene>
    <name evidence="1" type="ORF">GCM10017667_26430</name>
</gene>
<evidence type="ECO:0008006" key="3">
    <source>
        <dbReference type="Google" id="ProtNLM"/>
    </source>
</evidence>
<dbReference type="EMBL" id="BNBE01000001">
    <property type="protein sequence ID" value="GHF94987.1"/>
    <property type="molecule type" value="Genomic_DNA"/>
</dbReference>
<accession>A0A919BLB8</accession>
<dbReference type="AlphaFoldDB" id="A0A919BLB8"/>